<protein>
    <submittedName>
        <fullName evidence="1">Uncharacterized protein</fullName>
    </submittedName>
</protein>
<gene>
    <name evidence="1" type="ORF">CCAX7_65880</name>
</gene>
<reference evidence="1 2" key="1">
    <citation type="journal article" date="2019" name="Int. J. Syst. Evol. Microbiol.">
        <title>Capsulimonas corticalis gen. nov., sp. nov., an aerobic capsulated bacterium, of a novel bacterial order, Capsulimonadales ord. nov., of the class Armatimonadia of the phylum Armatimonadetes.</title>
        <authorList>
            <person name="Li J."/>
            <person name="Kudo C."/>
            <person name="Tonouchi A."/>
        </authorList>
    </citation>
    <scope>NUCLEOTIDE SEQUENCE [LARGE SCALE GENOMIC DNA]</scope>
    <source>
        <strain evidence="1 2">AX-7</strain>
    </source>
</reference>
<dbReference type="KEGG" id="ccot:CCAX7_65880"/>
<accession>A0A402CRF7</accession>
<evidence type="ECO:0000313" key="2">
    <source>
        <dbReference type="Proteomes" id="UP000287394"/>
    </source>
</evidence>
<dbReference type="Proteomes" id="UP000287394">
    <property type="component" value="Chromosome"/>
</dbReference>
<evidence type="ECO:0000313" key="1">
    <source>
        <dbReference type="EMBL" id="BDI34537.1"/>
    </source>
</evidence>
<dbReference type="Pfam" id="PF05988">
    <property type="entry name" value="DUF899"/>
    <property type="match status" value="1"/>
</dbReference>
<dbReference type="InterPro" id="IPR010296">
    <property type="entry name" value="DUF899_thioredox"/>
</dbReference>
<dbReference type="EMBL" id="AP025739">
    <property type="protein sequence ID" value="BDI34537.1"/>
    <property type="molecule type" value="Genomic_DNA"/>
</dbReference>
<proteinExistence type="predicted"/>
<sequence>MTVTETAIPKIVSQDEWLVERKKLLTNEKEFTRQRDRVNAERRRLPMVRLEKQYIFDTPQGKKTLVDLFEGRHQLVIYHFMFDPEWEKGCMGCTGFVDAIGDLSMLAERDTAFAVISRAPLAKLEAYKASKGWDISWYSSFGSDFNYDFHATLDESVAPIEYNYRSKAEIEEKNGRPITPGETPGLSVFFRVGDDVFHTYSTFERGVEDITDSYNILDVTPYGRQEDFEDSPPGWPQKPTYG</sequence>
<dbReference type="RefSeq" id="WP_119320283.1">
    <property type="nucleotide sequence ID" value="NZ_AP025739.1"/>
</dbReference>
<dbReference type="AlphaFoldDB" id="A0A402CRF7"/>
<organism evidence="1 2">
    <name type="scientific">Capsulimonas corticalis</name>
    <dbReference type="NCBI Taxonomy" id="2219043"/>
    <lineage>
        <taxon>Bacteria</taxon>
        <taxon>Bacillati</taxon>
        <taxon>Armatimonadota</taxon>
        <taxon>Armatimonadia</taxon>
        <taxon>Capsulimonadales</taxon>
        <taxon>Capsulimonadaceae</taxon>
        <taxon>Capsulimonas</taxon>
    </lineage>
</organism>
<keyword evidence="2" id="KW-1185">Reference proteome</keyword>
<dbReference type="OrthoDB" id="7331188at2"/>
<name>A0A402CRF7_9BACT</name>